<protein>
    <submittedName>
        <fullName evidence="1">Uncharacterized protein</fullName>
    </submittedName>
</protein>
<gene>
    <name evidence="1" type="ORF">FAZ95_07790</name>
</gene>
<proteinExistence type="predicted"/>
<evidence type="ECO:0000313" key="2">
    <source>
        <dbReference type="Proteomes" id="UP000298656"/>
    </source>
</evidence>
<reference evidence="1 2" key="1">
    <citation type="submission" date="2019-05" db="EMBL/GenBank/DDBJ databases">
        <title>Burkholderia sp. DHOD12, isolated from subtropical forest soil.</title>
        <authorList>
            <person name="Gao Z.-H."/>
            <person name="Qiu L.-H."/>
        </authorList>
    </citation>
    <scope>NUCLEOTIDE SEQUENCE [LARGE SCALE GENOMIC DNA]</scope>
    <source>
        <strain evidence="1 2">DHOD12</strain>
    </source>
</reference>
<dbReference type="OrthoDB" id="8926609at2"/>
<dbReference type="AlphaFoldDB" id="A0A4P8ITC9"/>
<dbReference type="RefSeq" id="WP_137331920.1">
    <property type="nucleotide sequence ID" value="NZ_CP040077.1"/>
</dbReference>
<accession>A0A4P8ITC9</accession>
<dbReference type="KEGG" id="tvl:FAZ95_07790"/>
<keyword evidence="2" id="KW-1185">Reference proteome</keyword>
<evidence type="ECO:0000313" key="1">
    <source>
        <dbReference type="EMBL" id="QCP49089.1"/>
    </source>
</evidence>
<dbReference type="EMBL" id="CP040077">
    <property type="protein sequence ID" value="QCP49089.1"/>
    <property type="molecule type" value="Genomic_DNA"/>
</dbReference>
<sequence>MASAGRSLRTMVEDWMAPDTAKGVKVRKFGRSKNGRYVCIEAVNAAGPIAIFFFRHRDGTWCIFPPSAERPAMRVAEVSLIQT</sequence>
<dbReference type="Proteomes" id="UP000298656">
    <property type="component" value="Chromosome 1"/>
</dbReference>
<organism evidence="1 2">
    <name type="scientific">Trinickia violacea</name>
    <dbReference type="NCBI Taxonomy" id="2571746"/>
    <lineage>
        <taxon>Bacteria</taxon>
        <taxon>Pseudomonadati</taxon>
        <taxon>Pseudomonadota</taxon>
        <taxon>Betaproteobacteria</taxon>
        <taxon>Burkholderiales</taxon>
        <taxon>Burkholderiaceae</taxon>
        <taxon>Trinickia</taxon>
    </lineage>
</organism>
<name>A0A4P8ITC9_9BURK</name>